<organism evidence="5 6">
    <name type="scientific">Vicugna pacos</name>
    <name type="common">Alpaca</name>
    <name type="synonym">Lama pacos</name>
    <dbReference type="NCBI Taxonomy" id="30538"/>
    <lineage>
        <taxon>Eukaryota</taxon>
        <taxon>Metazoa</taxon>
        <taxon>Chordata</taxon>
        <taxon>Craniata</taxon>
        <taxon>Vertebrata</taxon>
        <taxon>Euteleostomi</taxon>
        <taxon>Mammalia</taxon>
        <taxon>Eutheria</taxon>
        <taxon>Laurasiatheria</taxon>
        <taxon>Artiodactyla</taxon>
        <taxon>Tylopoda</taxon>
        <taxon>Camelidae</taxon>
        <taxon>Vicugna</taxon>
    </lineage>
</organism>
<sequence length="502" mass="56155">MLRGSPERELAAWWEAEAEAATAAKAQAAKEQVRVDPGAAGEPERKAAEEQPKEPTPGPPRAAEEGDARVSPRPPPALPVYRPKPAPAQGLCPHGKSRSKGRSCKRSSGQSDEYCSPRPVTVDSSKARTSLDALKISIRQLKWKEFPFGRRLPCDIYWHGVSFHDSDIFSGQVNKFPGMTEMVRKITLSRAVRIMQNLFPEEYNFYPRSWILPDEFQLFAAQILGFDILLMKNLKPILLEVNANPSMRIEHEQELSPGVFENVPSLVDEEVKVAVIRDTLRLMDPLKKKRGNQSQQLLATKENPSDSELAGNTNPEAHLPSICLKQVFPKYAKQFNYLRLVDRMANLFIRFLGIKGTMKLGPTGFRTFIRNCKLSSSSLSMAAVDILYIDITRRWNSMTMDQRDSGMCLQAFVEAFFYLAQRKFKMLPLHEQVASLIDLCEYHLSVLDEKRLACGRRGTVGARPPSSGTPQEAAPAAQLAEGHPPPCTNSAHRLSHSRHSPS</sequence>
<feature type="compositionally biased region" description="Basic residues" evidence="4">
    <location>
        <begin position="95"/>
        <end position="105"/>
    </location>
</feature>
<feature type="region of interest" description="Disordered" evidence="4">
    <location>
        <begin position="23"/>
        <end position="122"/>
    </location>
</feature>
<proteinExistence type="predicted"/>
<reference evidence="6" key="1">
    <citation type="submission" date="2025-08" db="UniProtKB">
        <authorList>
            <consortium name="RefSeq"/>
        </authorList>
    </citation>
    <scope>IDENTIFICATION</scope>
</reference>
<feature type="compositionally biased region" description="Pro residues" evidence="4">
    <location>
        <begin position="72"/>
        <end position="86"/>
    </location>
</feature>
<gene>
    <name evidence="6" type="primary">TTLL11</name>
</gene>
<evidence type="ECO:0000256" key="4">
    <source>
        <dbReference type="SAM" id="MobiDB-lite"/>
    </source>
</evidence>
<evidence type="ECO:0000256" key="1">
    <source>
        <dbReference type="ARBA" id="ARBA00022598"/>
    </source>
</evidence>
<evidence type="ECO:0000313" key="6">
    <source>
        <dbReference type="RefSeq" id="XP_072816169.1"/>
    </source>
</evidence>
<feature type="region of interest" description="Disordered" evidence="4">
    <location>
        <begin position="291"/>
        <end position="314"/>
    </location>
</feature>
<dbReference type="PANTHER" id="PTHR12241">
    <property type="entry name" value="TUBULIN POLYGLUTAMYLASE"/>
    <property type="match status" value="1"/>
</dbReference>
<evidence type="ECO:0000256" key="3">
    <source>
        <dbReference type="ARBA" id="ARBA00022840"/>
    </source>
</evidence>
<feature type="compositionally biased region" description="Basic residues" evidence="4">
    <location>
        <begin position="493"/>
        <end position="502"/>
    </location>
</feature>
<keyword evidence="3" id="KW-0067">ATP-binding</keyword>
<dbReference type="Pfam" id="PF03133">
    <property type="entry name" value="TTL"/>
    <property type="match status" value="1"/>
</dbReference>
<keyword evidence="1" id="KW-0436">Ligase</keyword>
<dbReference type="GeneID" id="102538078"/>
<evidence type="ECO:0000313" key="5">
    <source>
        <dbReference type="Proteomes" id="UP001652581"/>
    </source>
</evidence>
<feature type="compositionally biased region" description="Low complexity" evidence="4">
    <location>
        <begin position="470"/>
        <end position="481"/>
    </location>
</feature>
<dbReference type="RefSeq" id="XP_072816169.1">
    <property type="nucleotide sequence ID" value="XM_072960068.1"/>
</dbReference>
<name>A0ABM5D5J2_VICPA</name>
<dbReference type="InterPro" id="IPR004344">
    <property type="entry name" value="TTL/TTLL_fam"/>
</dbReference>
<keyword evidence="5" id="KW-1185">Reference proteome</keyword>
<dbReference type="Proteomes" id="UP001652581">
    <property type="component" value="Chromosome 4"/>
</dbReference>
<dbReference type="PANTHER" id="PTHR12241:SF154">
    <property type="entry name" value="TUBULIN POLYGLUTAMYLASE TTLL11"/>
    <property type="match status" value="1"/>
</dbReference>
<evidence type="ECO:0000256" key="2">
    <source>
        <dbReference type="ARBA" id="ARBA00022741"/>
    </source>
</evidence>
<accession>A0ABM5D5J2</accession>
<keyword evidence="2" id="KW-0547">Nucleotide-binding</keyword>
<protein>
    <submittedName>
        <fullName evidence="6">Tubulin polyglutamylase TTLL11 isoform X8</fullName>
    </submittedName>
</protein>
<feature type="compositionally biased region" description="Basic and acidic residues" evidence="4">
    <location>
        <begin position="42"/>
        <end position="53"/>
    </location>
</feature>
<dbReference type="PROSITE" id="PS51221">
    <property type="entry name" value="TTL"/>
    <property type="match status" value="1"/>
</dbReference>
<dbReference type="Gene3D" id="3.30.470.20">
    <property type="entry name" value="ATP-grasp fold, B domain"/>
    <property type="match status" value="1"/>
</dbReference>
<feature type="region of interest" description="Disordered" evidence="4">
    <location>
        <begin position="458"/>
        <end position="502"/>
    </location>
</feature>